<evidence type="ECO:0000256" key="3">
    <source>
        <dbReference type="PIRSR" id="PIRSR606225-1"/>
    </source>
</evidence>
<comment type="caution">
    <text evidence="6">The sequence shown here is derived from an EMBL/GenBank/DDBJ whole genome shotgun (WGS) entry which is preliminary data.</text>
</comment>
<dbReference type="OrthoDB" id="9807829at2"/>
<dbReference type="InterPro" id="IPR006145">
    <property type="entry name" value="PsdUridine_synth_RsuA/RluA"/>
</dbReference>
<protein>
    <recommendedName>
        <fullName evidence="4">Pseudouridine synthase</fullName>
        <ecNumber evidence="4">5.4.99.-</ecNumber>
    </recommendedName>
</protein>
<dbReference type="CDD" id="cd02869">
    <property type="entry name" value="PseudoU_synth_RluA_like"/>
    <property type="match status" value="1"/>
</dbReference>
<accession>E7G6D6</accession>
<evidence type="ECO:0000256" key="4">
    <source>
        <dbReference type="RuleBase" id="RU362028"/>
    </source>
</evidence>
<dbReference type="InterPro" id="IPR020103">
    <property type="entry name" value="PsdUridine_synth_cat_dom_sf"/>
</dbReference>
<dbReference type="SUPFAM" id="SSF55120">
    <property type="entry name" value="Pseudouridine synthase"/>
    <property type="match status" value="1"/>
</dbReference>
<comment type="similarity">
    <text evidence="2 4">Belongs to the pseudouridine synthase RluA family.</text>
</comment>
<dbReference type="EC" id="5.4.99.-" evidence="4"/>
<name>E7G6D6_9FIRM</name>
<dbReference type="GeneID" id="78229261"/>
<dbReference type="GO" id="GO:0140098">
    <property type="term" value="F:catalytic activity, acting on RNA"/>
    <property type="evidence" value="ECO:0007669"/>
    <property type="project" value="UniProtKB-ARBA"/>
</dbReference>
<evidence type="ECO:0000313" key="7">
    <source>
        <dbReference type="Proteomes" id="UP000003157"/>
    </source>
</evidence>
<sequence>MNYKVHYPYITFIIHSPISIEDFFHTFHLSKKTIHLLKQNKDYTVNKRFVSSSTILLKGDHFSVKAFQENDQLYPPQYEDIDIIYEDEFLLVVNKPPFLSVFPDNLSHTDSLANRVSAYYQQCGYNIPVRYIHRLDYETTGLTLFCKCSFIQPLMDYQLSIKEIQRKYLAIVKGKLTGYKQHSICQPIGRDRHHNQRMIVSSSGKRACTYYQCIATNQDLSVVECTLDTGRKHQIRVHMSAIGHPLLGDCLYGEKSHLMNRQALHAFQLIFTHPITKEKMTLICHPPVDMKNIMHSIDPIL</sequence>
<evidence type="ECO:0000313" key="6">
    <source>
        <dbReference type="EMBL" id="EFW06437.1"/>
    </source>
</evidence>
<evidence type="ECO:0000256" key="1">
    <source>
        <dbReference type="ARBA" id="ARBA00000073"/>
    </source>
</evidence>
<feature type="active site" evidence="3">
    <location>
        <position position="136"/>
    </location>
</feature>
<evidence type="ECO:0000256" key="2">
    <source>
        <dbReference type="ARBA" id="ARBA00010876"/>
    </source>
</evidence>
<evidence type="ECO:0000259" key="5">
    <source>
        <dbReference type="Pfam" id="PF00849"/>
    </source>
</evidence>
<keyword evidence="4" id="KW-0413">Isomerase</keyword>
<gene>
    <name evidence="6" type="ORF">HMPREF9488_00324</name>
</gene>
<dbReference type="Pfam" id="PF00849">
    <property type="entry name" value="PseudoU_synth_2"/>
    <property type="match status" value="1"/>
</dbReference>
<keyword evidence="7" id="KW-1185">Reference proteome</keyword>
<dbReference type="PANTHER" id="PTHR21600:SF71">
    <property type="entry name" value="PSEUDOURIDINE SYNTHASE"/>
    <property type="match status" value="1"/>
</dbReference>
<dbReference type="STRING" id="100884.GCA_000269565_01384"/>
<dbReference type="InterPro" id="IPR050188">
    <property type="entry name" value="RluA_PseudoU_synthase"/>
</dbReference>
<dbReference type="eggNOG" id="COG0564">
    <property type="taxonomic scope" value="Bacteria"/>
</dbReference>
<dbReference type="GO" id="GO:0003723">
    <property type="term" value="F:RNA binding"/>
    <property type="evidence" value="ECO:0007669"/>
    <property type="project" value="InterPro"/>
</dbReference>
<proteinExistence type="inferred from homology"/>
<comment type="catalytic activity">
    <reaction evidence="1 4">
        <text>a uridine in RNA = a pseudouridine in RNA</text>
        <dbReference type="Rhea" id="RHEA:48348"/>
        <dbReference type="Rhea" id="RHEA-COMP:12068"/>
        <dbReference type="Rhea" id="RHEA-COMP:12069"/>
        <dbReference type="ChEBI" id="CHEBI:65314"/>
        <dbReference type="ChEBI" id="CHEBI:65315"/>
    </reaction>
</comment>
<reference evidence="6 7" key="1">
    <citation type="submission" date="2010-12" db="EMBL/GenBank/DDBJ databases">
        <title>The Genome Sequence of Coprobacillus sp. strain 29_1.</title>
        <authorList>
            <consortium name="The Broad Institute Genome Sequencing Platform"/>
            <person name="Earl A."/>
            <person name="Ward D."/>
            <person name="Feldgarden M."/>
            <person name="Gevers D."/>
            <person name="Daigneault M."/>
            <person name="Sibley C.D."/>
            <person name="White A."/>
            <person name="Strauss J."/>
            <person name="Allen-Vercoe E."/>
            <person name="Young S.K."/>
            <person name="Zeng Q."/>
            <person name="Gargeya S."/>
            <person name="Fitzgerald M."/>
            <person name="Haas B."/>
            <person name="Abouelleil A."/>
            <person name="Alvarado L."/>
            <person name="Arachchi H.M."/>
            <person name="Berlin A."/>
            <person name="Brown A."/>
            <person name="Chapman S.B."/>
            <person name="Chen Z."/>
            <person name="Dunbar C."/>
            <person name="Freedman E."/>
            <person name="Gearin G."/>
            <person name="Gellesch M."/>
            <person name="Goldberg J."/>
            <person name="Griggs A."/>
            <person name="Gujja S."/>
            <person name="Heilman E."/>
            <person name="Heiman D."/>
            <person name="Howarth C."/>
            <person name="Larson L."/>
            <person name="Lui A."/>
            <person name="MacDonald P.J.P."/>
            <person name="Mehta T."/>
            <person name="Montmayeur A."/>
            <person name="Murphy C."/>
            <person name="Neiman D."/>
            <person name="Pearson M."/>
            <person name="Priest M."/>
            <person name="Roberts A."/>
            <person name="Saif S."/>
            <person name="Shea T."/>
            <person name="Shenoy N."/>
            <person name="Sisk P."/>
            <person name="Stolte C."/>
            <person name="Sykes S."/>
            <person name="White J."/>
            <person name="Yandava C."/>
            <person name="Nusbaum C."/>
            <person name="Birren B."/>
        </authorList>
    </citation>
    <scope>NUCLEOTIDE SEQUENCE [LARGE SCALE GENOMIC DNA]</scope>
    <source>
        <strain evidence="6 7">29_1</strain>
    </source>
</reference>
<dbReference type="GO" id="GO:0000455">
    <property type="term" value="P:enzyme-directed rRNA pseudouridine synthesis"/>
    <property type="evidence" value="ECO:0007669"/>
    <property type="project" value="TreeGrafter"/>
</dbReference>
<feature type="domain" description="Pseudouridine synthase RsuA/RluA-like" evidence="5">
    <location>
        <begin position="90"/>
        <end position="241"/>
    </location>
</feature>
<comment type="function">
    <text evidence="4">Responsible for synthesis of pseudouridine from uracil.</text>
</comment>
<dbReference type="NCBIfam" id="TIGR00005">
    <property type="entry name" value="rluA_subfam"/>
    <property type="match status" value="1"/>
</dbReference>
<dbReference type="InterPro" id="IPR006225">
    <property type="entry name" value="PsdUridine_synth_RluC/D"/>
</dbReference>
<dbReference type="HOGENOM" id="CLU_016902_8_2_9"/>
<dbReference type="EMBL" id="ADKX01000003">
    <property type="protein sequence ID" value="EFW06437.1"/>
    <property type="molecule type" value="Genomic_DNA"/>
</dbReference>
<dbReference type="Proteomes" id="UP000003157">
    <property type="component" value="Unassembled WGS sequence"/>
</dbReference>
<dbReference type="Gene3D" id="3.30.2350.10">
    <property type="entry name" value="Pseudouridine synthase"/>
    <property type="match status" value="1"/>
</dbReference>
<dbReference type="PANTHER" id="PTHR21600">
    <property type="entry name" value="MITOCHONDRIAL RNA PSEUDOURIDINE SYNTHASE"/>
    <property type="match status" value="1"/>
</dbReference>
<dbReference type="RefSeq" id="WP_008787452.1">
    <property type="nucleotide sequence ID" value="NZ_AKCB01000001.1"/>
</dbReference>
<dbReference type="GO" id="GO:0009982">
    <property type="term" value="F:pseudouridine synthase activity"/>
    <property type="evidence" value="ECO:0007669"/>
    <property type="project" value="InterPro"/>
</dbReference>
<organism evidence="6 7">
    <name type="scientific">Coprobacillus cateniformis</name>
    <dbReference type="NCBI Taxonomy" id="100884"/>
    <lineage>
        <taxon>Bacteria</taxon>
        <taxon>Bacillati</taxon>
        <taxon>Bacillota</taxon>
        <taxon>Erysipelotrichia</taxon>
        <taxon>Erysipelotrichales</taxon>
        <taxon>Coprobacillaceae</taxon>
        <taxon>Coprobacillus</taxon>
    </lineage>
</organism>
<dbReference type="AlphaFoldDB" id="E7G6D6"/>